<dbReference type="STRING" id="1537102.L1L9X0"/>
<comment type="caution">
    <text evidence="11">The sequence shown here is derived from an EMBL/GenBank/DDBJ whole genome shotgun (WGS) entry which is preliminary data.</text>
</comment>
<dbReference type="PANTHER" id="PTHR21049">
    <property type="entry name" value="RIBOPHORIN I"/>
    <property type="match status" value="1"/>
</dbReference>
<evidence type="ECO:0000256" key="3">
    <source>
        <dbReference type="ARBA" id="ARBA00004922"/>
    </source>
</evidence>
<accession>L1L9X0</accession>
<dbReference type="InterPro" id="IPR007676">
    <property type="entry name" value="Ribophorin_I"/>
</dbReference>
<dbReference type="EMBL" id="ACOU01000008">
    <property type="protein sequence ID" value="EKX71975.1"/>
    <property type="molecule type" value="Genomic_DNA"/>
</dbReference>
<dbReference type="Proteomes" id="UP000031512">
    <property type="component" value="Unassembled WGS sequence"/>
</dbReference>
<evidence type="ECO:0000313" key="12">
    <source>
        <dbReference type="Proteomes" id="UP000031512"/>
    </source>
</evidence>
<keyword evidence="7 10" id="KW-0256">Endoplasmic reticulum</keyword>
<dbReference type="GeneID" id="15804901"/>
<evidence type="ECO:0000256" key="10">
    <source>
        <dbReference type="RuleBase" id="RU361143"/>
    </source>
</evidence>
<protein>
    <recommendedName>
        <fullName evidence="10">Dolichyl-diphosphooligosaccharide--protein glycosyltransferase subunit 1</fullName>
    </recommendedName>
</protein>
<comment type="subunit">
    <text evidence="10">Component of the oligosaccharyltransferase (OST) complex.</text>
</comment>
<evidence type="ECO:0000256" key="1">
    <source>
        <dbReference type="ARBA" id="ARBA00002791"/>
    </source>
</evidence>
<keyword evidence="12" id="KW-1185">Reference proteome</keyword>
<feature type="signal peptide" evidence="10">
    <location>
        <begin position="1"/>
        <end position="22"/>
    </location>
</feature>
<comment type="subcellular location">
    <subcellularLocation>
        <location evidence="2 10">Endoplasmic reticulum membrane</location>
        <topology evidence="2 10">Single-pass type I membrane protein</topology>
    </subcellularLocation>
</comment>
<sequence length="602" mass="70888">MIIAQYYCAKLLWYLLIWRCEATCHPNNFLRCEVRHIERINRDFYHIEAEFRDGKVGKYSESQYTWENQQHIPYGKDDNGYFCRDSFYIREYRDLLINKNASITSFYGLEYDEEHKMSEKSSHEDDISIESRALYTALKENEWYIETSARQYRLTTLPLNVKVILEVKNVDSKPSSKFILLFPYHEAIHMGDLEVYNKDTGNKYATQFLNCINRPSTECQWNTLLYNSWKWRFNEKCICAPLAVSITFDRQIEPQEFIKIVVNYKLGRPFSTLKDNIAFDDDQRVIFSTNTHLLSGYKIGEQRTYYSISHTSDVEVVSLHLKANVSEIKEKIYMSGPYYHVFPLSLGESLTLRFPYPSSLEYISQAVRHVSIGIWNYRVNEEFLVLNEASEAREYNAKLAKIFERDSAKGTVDTHHSFSFEAVFPQRAKNFYFYDTIGNISSAYLDRNVGDKYKVAYLVPRYPLVGGWKSAFNTEYSHPILGNPLEILLPHSILLYTESYKVIIEFPIGSCDIIVTPPSGIKCRVETVKRHILGLEFEKSIATLHIERMFPKNVEHFPYIRVDYRRTFWWIPKLICTATIHLFLLYIICRIFLGFRRKLESL</sequence>
<feature type="transmembrane region" description="Helical" evidence="10">
    <location>
        <begin position="568"/>
        <end position="593"/>
    </location>
</feature>
<dbReference type="UniPathway" id="UPA00378"/>
<evidence type="ECO:0000256" key="8">
    <source>
        <dbReference type="ARBA" id="ARBA00022989"/>
    </source>
</evidence>
<organism evidence="11 12">
    <name type="scientific">Theileria equi strain WA</name>
    <dbReference type="NCBI Taxonomy" id="1537102"/>
    <lineage>
        <taxon>Eukaryota</taxon>
        <taxon>Sar</taxon>
        <taxon>Alveolata</taxon>
        <taxon>Apicomplexa</taxon>
        <taxon>Aconoidasida</taxon>
        <taxon>Piroplasmida</taxon>
        <taxon>Theileriidae</taxon>
        <taxon>Theileria</taxon>
    </lineage>
</organism>
<dbReference type="RefSeq" id="XP_004831427.1">
    <property type="nucleotide sequence ID" value="XM_004831370.1"/>
</dbReference>
<evidence type="ECO:0000256" key="9">
    <source>
        <dbReference type="ARBA" id="ARBA00023136"/>
    </source>
</evidence>
<keyword evidence="6 10" id="KW-0732">Signal</keyword>
<comment type="similarity">
    <text evidence="4 10">Belongs to the OST1 family.</text>
</comment>
<gene>
    <name evidence="11" type="ORF">BEWA_016530</name>
</gene>
<feature type="chain" id="PRO_5005138784" description="Dolichyl-diphosphooligosaccharide--protein glycosyltransferase subunit 1" evidence="10">
    <location>
        <begin position="23"/>
        <end position="602"/>
    </location>
</feature>
<keyword evidence="8 10" id="KW-1133">Transmembrane helix</keyword>
<evidence type="ECO:0000256" key="7">
    <source>
        <dbReference type="ARBA" id="ARBA00022824"/>
    </source>
</evidence>
<evidence type="ECO:0000256" key="5">
    <source>
        <dbReference type="ARBA" id="ARBA00022692"/>
    </source>
</evidence>
<dbReference type="VEuPathDB" id="PiroplasmaDB:BEWA_016530"/>
<dbReference type="GO" id="GO:0008250">
    <property type="term" value="C:oligosaccharyltransferase complex"/>
    <property type="evidence" value="ECO:0007669"/>
    <property type="project" value="UniProtKB-UniRule"/>
</dbReference>
<comment type="pathway">
    <text evidence="3 10">Protein modification; protein glycosylation.</text>
</comment>
<proteinExistence type="inferred from homology"/>
<dbReference type="OrthoDB" id="366344at2759"/>
<evidence type="ECO:0000313" key="11">
    <source>
        <dbReference type="EMBL" id="EKX71975.1"/>
    </source>
</evidence>
<dbReference type="eggNOG" id="KOG2291">
    <property type="taxonomic scope" value="Eukaryota"/>
</dbReference>
<keyword evidence="9 10" id="KW-0472">Membrane</keyword>
<dbReference type="KEGG" id="beq:BEWA_016530"/>
<name>L1L9X0_THEEQ</name>
<evidence type="ECO:0000256" key="4">
    <source>
        <dbReference type="ARBA" id="ARBA00008905"/>
    </source>
</evidence>
<dbReference type="AlphaFoldDB" id="L1L9X0"/>
<comment type="function">
    <text evidence="1 10">Subunit of the oligosaccharyl transferase (OST) complex that catalyzes the initial transfer of a defined glycan (Glc(3)Man(9)GlcNAc(2) in eukaryotes) from the lipid carrier dolichol-pyrophosphate to an asparagine residue within an Asn-X-Ser/Thr consensus motif in nascent polypeptide chains, the first step in protein N-glycosylation. N-glycosylation occurs cotranslationally and the complex associates with the Sec61 complex at the channel-forming translocon complex that mediates protein translocation across the endoplasmic reticulum (ER). All subunits are required for a maximal enzyme activity.</text>
</comment>
<dbReference type="PANTHER" id="PTHR21049:SF0">
    <property type="entry name" value="DOLICHYL-DIPHOSPHOOLIGOSACCHARIDE--PROTEIN GLYCOSYLTRANSFERASE SUBUNIT 1"/>
    <property type="match status" value="1"/>
</dbReference>
<evidence type="ECO:0000256" key="2">
    <source>
        <dbReference type="ARBA" id="ARBA00004115"/>
    </source>
</evidence>
<keyword evidence="5 10" id="KW-0812">Transmembrane</keyword>
<dbReference type="Pfam" id="PF04597">
    <property type="entry name" value="Ribophorin_I"/>
    <property type="match status" value="1"/>
</dbReference>
<reference evidence="11 12" key="1">
    <citation type="journal article" date="2012" name="BMC Genomics">
        <title>Comparative genomic analysis and phylogenetic position of Theileria equi.</title>
        <authorList>
            <person name="Kappmeyer L.S."/>
            <person name="Thiagarajan M."/>
            <person name="Herndon D.R."/>
            <person name="Ramsay J.D."/>
            <person name="Caler E."/>
            <person name="Djikeng A."/>
            <person name="Gillespie J.J."/>
            <person name="Lau A.O."/>
            <person name="Roalson E.H."/>
            <person name="Silva J.C."/>
            <person name="Silva M.G."/>
            <person name="Suarez C.E."/>
            <person name="Ueti M.W."/>
            <person name="Nene V.M."/>
            <person name="Mealey R.H."/>
            <person name="Knowles D.P."/>
            <person name="Brayton K.A."/>
        </authorList>
    </citation>
    <scope>NUCLEOTIDE SEQUENCE [LARGE SCALE GENOMIC DNA]</scope>
    <source>
        <strain evidence="11 12">WA</strain>
    </source>
</reference>
<dbReference type="GO" id="GO:0018279">
    <property type="term" value="P:protein N-linked glycosylation via asparagine"/>
    <property type="evidence" value="ECO:0007669"/>
    <property type="project" value="TreeGrafter"/>
</dbReference>
<evidence type="ECO:0000256" key="6">
    <source>
        <dbReference type="ARBA" id="ARBA00022729"/>
    </source>
</evidence>